<accession>A0ACB6Z071</accession>
<evidence type="ECO:0000313" key="2">
    <source>
        <dbReference type="Proteomes" id="UP000886501"/>
    </source>
</evidence>
<keyword evidence="2" id="KW-1185">Reference proteome</keyword>
<gene>
    <name evidence="1" type="ORF">BDM02DRAFT_3192687</name>
</gene>
<dbReference type="Proteomes" id="UP000886501">
    <property type="component" value="Unassembled WGS sequence"/>
</dbReference>
<reference evidence="1" key="2">
    <citation type="journal article" date="2020" name="Nat. Commun.">
        <title>Large-scale genome sequencing of mycorrhizal fungi provides insights into the early evolution of symbiotic traits.</title>
        <authorList>
            <person name="Miyauchi S."/>
            <person name="Kiss E."/>
            <person name="Kuo A."/>
            <person name="Drula E."/>
            <person name="Kohler A."/>
            <person name="Sanchez-Garcia M."/>
            <person name="Morin E."/>
            <person name="Andreopoulos B."/>
            <person name="Barry K.W."/>
            <person name="Bonito G."/>
            <person name="Buee M."/>
            <person name="Carver A."/>
            <person name="Chen C."/>
            <person name="Cichocki N."/>
            <person name="Clum A."/>
            <person name="Culley D."/>
            <person name="Crous P.W."/>
            <person name="Fauchery L."/>
            <person name="Girlanda M."/>
            <person name="Hayes R.D."/>
            <person name="Keri Z."/>
            <person name="LaButti K."/>
            <person name="Lipzen A."/>
            <person name="Lombard V."/>
            <person name="Magnuson J."/>
            <person name="Maillard F."/>
            <person name="Murat C."/>
            <person name="Nolan M."/>
            <person name="Ohm R.A."/>
            <person name="Pangilinan J."/>
            <person name="Pereira M.F."/>
            <person name="Perotto S."/>
            <person name="Peter M."/>
            <person name="Pfister S."/>
            <person name="Riley R."/>
            <person name="Sitrit Y."/>
            <person name="Stielow J.B."/>
            <person name="Szollosi G."/>
            <person name="Zifcakova L."/>
            <person name="Stursova M."/>
            <person name="Spatafora J.W."/>
            <person name="Tedersoo L."/>
            <person name="Vaario L.M."/>
            <person name="Yamada A."/>
            <person name="Yan M."/>
            <person name="Wang P."/>
            <person name="Xu J."/>
            <person name="Bruns T."/>
            <person name="Baldrian P."/>
            <person name="Vilgalys R."/>
            <person name="Dunand C."/>
            <person name="Henrissat B."/>
            <person name="Grigoriev I.V."/>
            <person name="Hibbett D."/>
            <person name="Nagy L.G."/>
            <person name="Martin F.M."/>
        </authorList>
    </citation>
    <scope>NUCLEOTIDE SEQUENCE</scope>
    <source>
        <strain evidence="1">P2</strain>
    </source>
</reference>
<protein>
    <submittedName>
        <fullName evidence="1">Uncharacterized protein</fullName>
    </submittedName>
</protein>
<name>A0ACB6Z071_THEGA</name>
<organism evidence="1 2">
    <name type="scientific">Thelephora ganbajun</name>
    <name type="common">Ganba fungus</name>
    <dbReference type="NCBI Taxonomy" id="370292"/>
    <lineage>
        <taxon>Eukaryota</taxon>
        <taxon>Fungi</taxon>
        <taxon>Dikarya</taxon>
        <taxon>Basidiomycota</taxon>
        <taxon>Agaricomycotina</taxon>
        <taxon>Agaricomycetes</taxon>
        <taxon>Thelephorales</taxon>
        <taxon>Thelephoraceae</taxon>
        <taxon>Thelephora</taxon>
    </lineage>
</organism>
<reference evidence="1" key="1">
    <citation type="submission" date="2019-10" db="EMBL/GenBank/DDBJ databases">
        <authorList>
            <consortium name="DOE Joint Genome Institute"/>
            <person name="Kuo A."/>
            <person name="Miyauchi S."/>
            <person name="Kiss E."/>
            <person name="Drula E."/>
            <person name="Kohler A."/>
            <person name="Sanchez-Garcia M."/>
            <person name="Andreopoulos B."/>
            <person name="Barry K.W."/>
            <person name="Bonito G."/>
            <person name="Buee M."/>
            <person name="Carver A."/>
            <person name="Chen C."/>
            <person name="Cichocki N."/>
            <person name="Clum A."/>
            <person name="Culley D."/>
            <person name="Crous P.W."/>
            <person name="Fauchery L."/>
            <person name="Girlanda M."/>
            <person name="Hayes R."/>
            <person name="Keri Z."/>
            <person name="Labutti K."/>
            <person name="Lipzen A."/>
            <person name="Lombard V."/>
            <person name="Magnuson J."/>
            <person name="Maillard F."/>
            <person name="Morin E."/>
            <person name="Murat C."/>
            <person name="Nolan M."/>
            <person name="Ohm R."/>
            <person name="Pangilinan J."/>
            <person name="Pereira M."/>
            <person name="Perotto S."/>
            <person name="Peter M."/>
            <person name="Riley R."/>
            <person name="Sitrit Y."/>
            <person name="Stielow B."/>
            <person name="Szollosi G."/>
            <person name="Zifcakova L."/>
            <person name="Stursova M."/>
            <person name="Spatafora J.W."/>
            <person name="Tedersoo L."/>
            <person name="Vaario L.-M."/>
            <person name="Yamada A."/>
            <person name="Yan M."/>
            <person name="Wang P."/>
            <person name="Xu J."/>
            <person name="Bruns T."/>
            <person name="Baldrian P."/>
            <person name="Vilgalys R."/>
            <person name="Henrissat B."/>
            <person name="Grigoriev I.V."/>
            <person name="Hibbett D."/>
            <person name="Nagy L.G."/>
            <person name="Martin F.M."/>
        </authorList>
    </citation>
    <scope>NUCLEOTIDE SEQUENCE</scope>
    <source>
        <strain evidence="1">P2</strain>
    </source>
</reference>
<comment type="caution">
    <text evidence="1">The sequence shown here is derived from an EMBL/GenBank/DDBJ whole genome shotgun (WGS) entry which is preliminary data.</text>
</comment>
<proteinExistence type="predicted"/>
<sequence length="125" mass="14338">MTEWDQGEALAVAPVLVGILVLIEDEVEVVDVPEEVPKPVGIILPRGTFNWQDEAAQGHELYYHCQREEEYRAHLEPEFVPPPNYEELFPDVIRADQERYMARYLDGRSMGEMGPECQDCTVFGK</sequence>
<evidence type="ECO:0000313" key="1">
    <source>
        <dbReference type="EMBL" id="KAF9642795.1"/>
    </source>
</evidence>
<dbReference type="EMBL" id="MU118356">
    <property type="protein sequence ID" value="KAF9642795.1"/>
    <property type="molecule type" value="Genomic_DNA"/>
</dbReference>